<evidence type="ECO:0000313" key="6">
    <source>
        <dbReference type="Proteomes" id="UP000295718"/>
    </source>
</evidence>
<gene>
    <name evidence="5" type="ORF">EDD76_11976</name>
</gene>
<keyword evidence="1" id="KW-0805">Transcription regulation</keyword>
<feature type="domain" description="HTH marR-type" evidence="4">
    <location>
        <begin position="26"/>
        <end position="129"/>
    </location>
</feature>
<dbReference type="InterPro" id="IPR000835">
    <property type="entry name" value="HTH_MarR-typ"/>
</dbReference>
<evidence type="ECO:0000259" key="4">
    <source>
        <dbReference type="SMART" id="SM00347"/>
    </source>
</evidence>
<keyword evidence="2 5" id="KW-0238">DNA-binding</keyword>
<dbReference type="RefSeq" id="WP_051869739.1">
    <property type="nucleotide sequence ID" value="NZ_JPNB01000002.1"/>
</dbReference>
<dbReference type="Pfam" id="PF01047">
    <property type="entry name" value="MarR"/>
    <property type="match status" value="1"/>
</dbReference>
<proteinExistence type="predicted"/>
<dbReference type="InterPro" id="IPR052067">
    <property type="entry name" value="Metal_resp_HTH_trans_reg"/>
</dbReference>
<dbReference type="SMART" id="SM00347">
    <property type="entry name" value="HTH_MARR"/>
    <property type="match status" value="1"/>
</dbReference>
<protein>
    <submittedName>
        <fullName evidence="5">DNA-binding MarR family transcriptional regulator</fullName>
    </submittedName>
</protein>
<dbReference type="InterPro" id="IPR036388">
    <property type="entry name" value="WH-like_DNA-bd_sf"/>
</dbReference>
<evidence type="ECO:0000313" key="5">
    <source>
        <dbReference type="EMBL" id="TCL54651.1"/>
    </source>
</evidence>
<accession>A0A4R1QP36</accession>
<keyword evidence="6" id="KW-1185">Reference proteome</keyword>
<dbReference type="GO" id="GO:0003677">
    <property type="term" value="F:DNA binding"/>
    <property type="evidence" value="ECO:0007669"/>
    <property type="project" value="UniProtKB-KW"/>
</dbReference>
<evidence type="ECO:0000256" key="3">
    <source>
        <dbReference type="ARBA" id="ARBA00023163"/>
    </source>
</evidence>
<dbReference type="GO" id="GO:0003700">
    <property type="term" value="F:DNA-binding transcription factor activity"/>
    <property type="evidence" value="ECO:0007669"/>
    <property type="project" value="InterPro"/>
</dbReference>
<dbReference type="PANTHER" id="PTHR35790:SF4">
    <property type="entry name" value="HTH-TYPE TRANSCRIPTIONAL REGULATOR PCHR"/>
    <property type="match status" value="1"/>
</dbReference>
<sequence>MRIEDVIELFYSINHKFTAIEKKSMHFTSGISLTVHEVHTIDLIGRNNNINITKLAKLQGITKGAVSQMVTKLCEKQLVIKKLSPETENEVVLHLSPLGQLHFKEHDNHHKEEYTLLSTYMEQLSPKDTEILIKMLKAFDNFLDNKL</sequence>
<reference evidence="5 6" key="1">
    <citation type="submission" date="2019-03" db="EMBL/GenBank/DDBJ databases">
        <title>Genomic Encyclopedia of Type Strains, Phase IV (KMG-IV): sequencing the most valuable type-strain genomes for metagenomic binning, comparative biology and taxonomic classification.</title>
        <authorList>
            <person name="Goeker M."/>
        </authorList>
    </citation>
    <scope>NUCLEOTIDE SEQUENCE [LARGE SCALE GENOMIC DNA]</scope>
    <source>
        <strain evidence="5 6">DSM 100556</strain>
    </source>
</reference>
<dbReference type="PANTHER" id="PTHR35790">
    <property type="entry name" value="HTH-TYPE TRANSCRIPTIONAL REGULATOR PCHR"/>
    <property type="match status" value="1"/>
</dbReference>
<keyword evidence="3" id="KW-0804">Transcription</keyword>
<dbReference type="Gene3D" id="1.10.10.10">
    <property type="entry name" value="Winged helix-like DNA-binding domain superfamily/Winged helix DNA-binding domain"/>
    <property type="match status" value="1"/>
</dbReference>
<dbReference type="AlphaFoldDB" id="A0A4R1QP36"/>
<dbReference type="OrthoDB" id="34291at2"/>
<dbReference type="Proteomes" id="UP000295718">
    <property type="component" value="Unassembled WGS sequence"/>
</dbReference>
<dbReference type="EMBL" id="SLUO01000019">
    <property type="protein sequence ID" value="TCL54651.1"/>
    <property type="molecule type" value="Genomic_DNA"/>
</dbReference>
<organism evidence="5 6">
    <name type="scientific">Kineothrix alysoides</name>
    <dbReference type="NCBI Taxonomy" id="1469948"/>
    <lineage>
        <taxon>Bacteria</taxon>
        <taxon>Bacillati</taxon>
        <taxon>Bacillota</taxon>
        <taxon>Clostridia</taxon>
        <taxon>Lachnospirales</taxon>
        <taxon>Lachnospiraceae</taxon>
        <taxon>Kineothrix</taxon>
    </lineage>
</organism>
<evidence type="ECO:0000256" key="2">
    <source>
        <dbReference type="ARBA" id="ARBA00023125"/>
    </source>
</evidence>
<comment type="caution">
    <text evidence="5">The sequence shown here is derived from an EMBL/GenBank/DDBJ whole genome shotgun (WGS) entry which is preliminary data.</text>
</comment>
<dbReference type="InterPro" id="IPR036390">
    <property type="entry name" value="WH_DNA-bd_sf"/>
</dbReference>
<name>A0A4R1QP36_9FIRM</name>
<dbReference type="STRING" id="1469948.GCA_000732725_03349"/>
<evidence type="ECO:0000256" key="1">
    <source>
        <dbReference type="ARBA" id="ARBA00023015"/>
    </source>
</evidence>
<dbReference type="SUPFAM" id="SSF46785">
    <property type="entry name" value="Winged helix' DNA-binding domain"/>
    <property type="match status" value="1"/>
</dbReference>